<keyword evidence="2" id="KW-1185">Reference proteome</keyword>
<dbReference type="VEuPathDB" id="FungiDB:PSHT_13314"/>
<protein>
    <submittedName>
        <fullName evidence="1">Uncharacterized protein</fullName>
    </submittedName>
</protein>
<evidence type="ECO:0000313" key="2">
    <source>
        <dbReference type="Proteomes" id="UP000238274"/>
    </source>
</evidence>
<dbReference type="VEuPathDB" id="FungiDB:PSTT_10105"/>
<dbReference type="InterPro" id="IPR011990">
    <property type="entry name" value="TPR-like_helical_dom_sf"/>
</dbReference>
<comment type="caution">
    <text evidence="1">The sequence shown here is derived from an EMBL/GenBank/DDBJ whole genome shotgun (WGS) entry which is preliminary data.</text>
</comment>
<reference evidence="2" key="3">
    <citation type="journal article" date="2018" name="Mol. Plant Microbe Interact.">
        <title>Genome sequence resources for the wheat stripe rust pathogen (Puccinia striiformis f. sp. tritici) and the barley stripe rust pathogen (Puccinia striiformis f. sp. hordei).</title>
        <authorList>
            <person name="Xia C."/>
            <person name="Wang M."/>
            <person name="Yin C."/>
            <person name="Cornejo O.E."/>
            <person name="Hulbert S.H."/>
            <person name="Chen X."/>
        </authorList>
    </citation>
    <scope>NUCLEOTIDE SEQUENCE [LARGE SCALE GENOMIC DNA]</scope>
    <source>
        <strain evidence="2">93TX-2</strain>
    </source>
</reference>
<organism evidence="1 2">
    <name type="scientific">Puccinia striiformis</name>
    <dbReference type="NCBI Taxonomy" id="27350"/>
    <lineage>
        <taxon>Eukaryota</taxon>
        <taxon>Fungi</taxon>
        <taxon>Dikarya</taxon>
        <taxon>Basidiomycota</taxon>
        <taxon>Pucciniomycotina</taxon>
        <taxon>Pucciniomycetes</taxon>
        <taxon>Pucciniales</taxon>
        <taxon>Pucciniaceae</taxon>
        <taxon>Puccinia</taxon>
    </lineage>
</organism>
<name>A0A2S4URP7_9BASI</name>
<accession>A0A2S4URP7</accession>
<reference evidence="1 2" key="1">
    <citation type="submission" date="2017-12" db="EMBL/GenBank/DDBJ databases">
        <title>Gene loss provides genomic basis for host adaptation in cereal stripe rust fungi.</title>
        <authorList>
            <person name="Xia C."/>
        </authorList>
    </citation>
    <scope>NUCLEOTIDE SEQUENCE [LARGE SCALE GENOMIC DNA]</scope>
    <source>
        <strain evidence="1 2">93TX-2</strain>
    </source>
</reference>
<reference evidence="2" key="2">
    <citation type="journal article" date="2018" name="BMC Genomics">
        <title>Genomic insights into host adaptation between the wheat stripe rust pathogen (Puccinia striiformis f. sp. tritici) and the barley stripe rust pathogen (Puccinia striiformis f. sp. hordei).</title>
        <authorList>
            <person name="Xia C."/>
            <person name="Wang M."/>
            <person name="Yin C."/>
            <person name="Cornejo O.E."/>
            <person name="Hulbert S.H."/>
            <person name="Chen X."/>
        </authorList>
    </citation>
    <scope>NUCLEOTIDE SEQUENCE [LARGE SCALE GENOMIC DNA]</scope>
    <source>
        <strain evidence="2">93TX-2</strain>
    </source>
</reference>
<dbReference type="EMBL" id="PKSM01000262">
    <property type="protein sequence ID" value="POV99936.1"/>
    <property type="molecule type" value="Genomic_DNA"/>
</dbReference>
<dbReference type="Proteomes" id="UP000238274">
    <property type="component" value="Unassembled WGS sequence"/>
</dbReference>
<sequence length="290" mass="33480">MSSQPNHSNELSNHNNLDCFTDSSRPTTASKRKSCLEEFELPPSKSRRLEFMKYRIKMDFQASDYLTQKSESAYHYYTIGDYSKSADEYEQFLRSRPWWRSYIKEGGQLVIIKSIFNLTQCYLALSDFDKAQITLQELYDTNSETAIGWGHSLFNELASLHSKLKQKSGDEENTGKAPEIVVMERGLERVQRRIQLMHRNGNHEGAIKLTSTSISSISFNVNAMGRSLKELLVELHLSLAEGYSHLGRLKNAQSTLWRVCNLETDMSVTWGHRLFKRIAKLHWGLKEKDL</sequence>
<proteinExistence type="predicted"/>
<dbReference type="OrthoDB" id="2506615at2759"/>
<dbReference type="Gene3D" id="1.25.40.10">
    <property type="entry name" value="Tetratricopeptide repeat domain"/>
    <property type="match status" value="1"/>
</dbReference>
<gene>
    <name evidence="1" type="ORF">PSHT_13314</name>
</gene>
<dbReference type="SUPFAM" id="SSF48452">
    <property type="entry name" value="TPR-like"/>
    <property type="match status" value="1"/>
</dbReference>
<evidence type="ECO:0000313" key="1">
    <source>
        <dbReference type="EMBL" id="POV99936.1"/>
    </source>
</evidence>